<name>A0A7K5LK42_VIRAL</name>
<comment type="caution">
    <text evidence="11">The sequence shown here is derived from an EMBL/GenBank/DDBJ whole genome shotgun (WGS) entry which is preliminary data.</text>
</comment>
<feature type="domain" description="RRM" evidence="9">
    <location>
        <begin position="99"/>
        <end position="175"/>
    </location>
</feature>
<dbReference type="InterPro" id="IPR034364">
    <property type="entry name" value="PABP_RRM1"/>
</dbReference>
<evidence type="ECO:0000259" key="10">
    <source>
        <dbReference type="PROSITE" id="PS51309"/>
    </source>
</evidence>
<evidence type="ECO:0000256" key="8">
    <source>
        <dbReference type="SAM" id="MobiDB-lite"/>
    </source>
</evidence>
<protein>
    <recommendedName>
        <fullName evidence="7">Polyadenylate-binding protein</fullName>
        <shortName evidence="7">PABP</shortName>
    </recommendedName>
</protein>
<evidence type="ECO:0000256" key="2">
    <source>
        <dbReference type="ARBA" id="ARBA00008557"/>
    </source>
</evidence>
<gene>
    <name evidence="11" type="primary">Pabpc4</name>
    <name evidence="11" type="ORF">VIRALT_R03190</name>
</gene>
<dbReference type="GO" id="GO:0003723">
    <property type="term" value="F:RNA binding"/>
    <property type="evidence" value="ECO:0007669"/>
    <property type="project" value="UniProtKB-UniRule"/>
</dbReference>
<proteinExistence type="inferred from homology"/>
<evidence type="ECO:0000256" key="5">
    <source>
        <dbReference type="ARBA" id="ARBA00022884"/>
    </source>
</evidence>
<keyword evidence="4" id="KW-0677">Repeat</keyword>
<dbReference type="CDD" id="cd12380">
    <property type="entry name" value="RRM3_I_PABPs"/>
    <property type="match status" value="1"/>
</dbReference>
<organism evidence="11 12">
    <name type="scientific">Vireo altiloquus</name>
    <name type="common">Black-whiskered vireo</name>
    <name type="synonym">Muscicapa altiloqua</name>
    <dbReference type="NCBI Taxonomy" id="34956"/>
    <lineage>
        <taxon>Eukaryota</taxon>
        <taxon>Metazoa</taxon>
        <taxon>Chordata</taxon>
        <taxon>Craniata</taxon>
        <taxon>Vertebrata</taxon>
        <taxon>Euteleostomi</taxon>
        <taxon>Archelosauria</taxon>
        <taxon>Archosauria</taxon>
        <taxon>Dinosauria</taxon>
        <taxon>Saurischia</taxon>
        <taxon>Theropoda</taxon>
        <taxon>Coelurosauria</taxon>
        <taxon>Aves</taxon>
        <taxon>Neognathae</taxon>
        <taxon>Neoaves</taxon>
        <taxon>Telluraves</taxon>
        <taxon>Australaves</taxon>
        <taxon>Passeriformes</taxon>
        <taxon>Corvoidea</taxon>
        <taxon>Vireonidae</taxon>
        <taxon>Vireoninae</taxon>
        <taxon>Vireo</taxon>
    </lineage>
</organism>
<dbReference type="AlphaFoldDB" id="A0A7K5LK42"/>
<dbReference type="NCBIfam" id="TIGR01628">
    <property type="entry name" value="PABP-1234"/>
    <property type="match status" value="1"/>
</dbReference>
<evidence type="ECO:0000256" key="6">
    <source>
        <dbReference type="PROSITE-ProRule" id="PRU00176"/>
    </source>
</evidence>
<dbReference type="Proteomes" id="UP000589495">
    <property type="component" value="Unassembled WGS sequence"/>
</dbReference>
<keyword evidence="5 6" id="KW-0694">RNA-binding</keyword>
<dbReference type="Pfam" id="PF00658">
    <property type="entry name" value="MLLE"/>
    <property type="match status" value="1"/>
</dbReference>
<evidence type="ECO:0000256" key="3">
    <source>
        <dbReference type="ARBA" id="ARBA00022490"/>
    </source>
</evidence>
<dbReference type="PROSITE" id="PS51309">
    <property type="entry name" value="PABC"/>
    <property type="match status" value="1"/>
</dbReference>
<dbReference type="Gene3D" id="3.30.70.330">
    <property type="match status" value="4"/>
</dbReference>
<dbReference type="CDD" id="cd12378">
    <property type="entry name" value="RRM1_I_PABPs"/>
    <property type="match status" value="1"/>
</dbReference>
<dbReference type="PANTHER" id="PTHR24012">
    <property type="entry name" value="RNA BINDING PROTEIN"/>
    <property type="match status" value="1"/>
</dbReference>
<dbReference type="FunFam" id="3.30.70.330:FF:000154">
    <property type="entry name" value="Polyadenylate-binding protein"/>
    <property type="match status" value="1"/>
</dbReference>
<dbReference type="FunFam" id="3.30.70.330:FF:000042">
    <property type="entry name" value="Polyadenylate-binding protein"/>
    <property type="match status" value="1"/>
</dbReference>
<dbReference type="SMART" id="SM00517">
    <property type="entry name" value="PolyA"/>
    <property type="match status" value="1"/>
</dbReference>
<dbReference type="SUPFAM" id="SSF63570">
    <property type="entry name" value="PABC (PABP) domain"/>
    <property type="match status" value="1"/>
</dbReference>
<dbReference type="SUPFAM" id="SSF54928">
    <property type="entry name" value="RNA-binding domain, RBD"/>
    <property type="match status" value="2"/>
</dbReference>
<feature type="domain" description="RRM" evidence="9">
    <location>
        <begin position="11"/>
        <end position="89"/>
    </location>
</feature>
<evidence type="ECO:0000313" key="12">
    <source>
        <dbReference type="Proteomes" id="UP000589495"/>
    </source>
</evidence>
<dbReference type="EMBL" id="VZRF01012567">
    <property type="protein sequence ID" value="NWT18437.1"/>
    <property type="molecule type" value="Genomic_DNA"/>
</dbReference>
<dbReference type="InterPro" id="IPR006515">
    <property type="entry name" value="PABP_1234"/>
</dbReference>
<dbReference type="InterPro" id="IPR012677">
    <property type="entry name" value="Nucleotide-bd_a/b_plait_sf"/>
</dbReference>
<feature type="domain" description="PABC" evidence="10">
    <location>
        <begin position="565"/>
        <end position="642"/>
    </location>
</feature>
<feature type="non-terminal residue" evidence="11">
    <location>
        <position position="682"/>
    </location>
</feature>
<reference evidence="11 12" key="1">
    <citation type="submission" date="2019-09" db="EMBL/GenBank/DDBJ databases">
        <title>Bird 10,000 Genomes (B10K) Project - Family phase.</title>
        <authorList>
            <person name="Zhang G."/>
        </authorList>
    </citation>
    <scope>NUCLEOTIDE SEQUENCE [LARGE SCALE GENOMIC DNA]</scope>
    <source>
        <strain evidence="11">B10K-DU-001-22</strain>
        <tissue evidence="11">Muscle</tissue>
    </source>
</reference>
<dbReference type="InterPro" id="IPR003954">
    <property type="entry name" value="RRM_euk-type"/>
</dbReference>
<dbReference type="SMART" id="SM00360">
    <property type="entry name" value="RRM"/>
    <property type="match status" value="4"/>
</dbReference>
<evidence type="ECO:0000259" key="9">
    <source>
        <dbReference type="PROSITE" id="PS50102"/>
    </source>
</evidence>
<dbReference type="InterPro" id="IPR035979">
    <property type="entry name" value="RBD_domain_sf"/>
</dbReference>
<dbReference type="CDD" id="cd12381">
    <property type="entry name" value="RRM4_I_PABPs"/>
    <property type="match status" value="1"/>
</dbReference>
<feature type="domain" description="RRM" evidence="9">
    <location>
        <begin position="294"/>
        <end position="370"/>
    </location>
</feature>
<accession>A0A7K5LK42</accession>
<comment type="similarity">
    <text evidence="2 7">Belongs to the polyadenylate-binding protein type-1 family.</text>
</comment>
<dbReference type="InterPro" id="IPR036053">
    <property type="entry name" value="PABP-dom"/>
</dbReference>
<sequence>MNTAASSYPMASLYVGDLHPDITEAMLYEKFSPAGPVLSIRVCRDMITRRSLGYAYVNFQQPADAERALDTMNFDVIKGKPIRIMWSQRDPSLRKSGVGNVFIKNLDKSIDNKALYDTFSAFGNILSCKVVCDENGSKGYAFVHFETQDAADRAIEKMNGMLLNDRKVFVGRFKSRKEREAELGAKAKEFTNVYIKNFGDDMDDERLKELFGKYGKTLSVKVMTDPTGKSKGFGFVSFEKHEEANKAVEEMNGKDINGKMLFVGRAQKKAERQAELKRRFEQLKQERLSRYQGVNLYIKNLDDTIDDEKLRKEFSPFGSITSAKVMLEDGRSKGFGFVCFSSPEEATKAVTEMNGRIVGSKPLYVALAQRKEERKAHLTNQYMQRIAGMRALPANTIINQFQPAAGGYFMPAVPQAQSRPTYYAPNQMTQMRPNPRWQQGGRPQGFQGMPNAMRQSGPRPALRHLAPANAAASRGLPAAAQRVGKKESLPGLFPFSGREDACLSLPSPSFAGVGTAAQNLAPRPPVAAPAPRAVPPYKYASSVRSPHPGVQPLQAPQPAVHVQGQEPLTASMLAAAPPQEQKQMLGERLFPLIQAMHPSLAGKITGMLLEIDNSELLHMLESPESLRSKVSSCVPLVCGEALSREKISLDLCPQVEEAVAVLQAHQAKKEAAQKVGVVAATS</sequence>
<evidence type="ECO:0000256" key="1">
    <source>
        <dbReference type="ARBA" id="ARBA00004496"/>
    </source>
</evidence>
<evidence type="ECO:0000256" key="7">
    <source>
        <dbReference type="RuleBase" id="RU362004"/>
    </source>
</evidence>
<comment type="function">
    <text evidence="7">Binds the poly(A) tail of mRNA.</text>
</comment>
<comment type="subcellular location">
    <subcellularLocation>
        <location evidence="1 7">Cytoplasm</location>
    </subcellularLocation>
</comment>
<dbReference type="CDD" id="cd12379">
    <property type="entry name" value="RRM2_I_PABPs"/>
    <property type="match status" value="1"/>
</dbReference>
<dbReference type="GO" id="GO:0005737">
    <property type="term" value="C:cytoplasm"/>
    <property type="evidence" value="ECO:0007669"/>
    <property type="project" value="UniProtKB-SubCell"/>
</dbReference>
<evidence type="ECO:0000313" key="11">
    <source>
        <dbReference type="EMBL" id="NWT18437.1"/>
    </source>
</evidence>
<dbReference type="Gene3D" id="1.10.1900.10">
    <property type="entry name" value="c-terminal domain of poly(a) binding protein"/>
    <property type="match status" value="1"/>
</dbReference>
<dbReference type="FunFam" id="1.10.1900.10:FF:000001">
    <property type="entry name" value="Polyadenylate-binding protein"/>
    <property type="match status" value="1"/>
</dbReference>
<keyword evidence="12" id="KW-1185">Reference proteome</keyword>
<dbReference type="InterPro" id="IPR000504">
    <property type="entry name" value="RRM_dom"/>
</dbReference>
<feature type="non-terminal residue" evidence="11">
    <location>
        <position position="1"/>
    </location>
</feature>
<dbReference type="InterPro" id="IPR045305">
    <property type="entry name" value="RRM2_I_PABPs"/>
</dbReference>
<evidence type="ECO:0000256" key="4">
    <source>
        <dbReference type="ARBA" id="ARBA00022737"/>
    </source>
</evidence>
<dbReference type="SMART" id="SM00361">
    <property type="entry name" value="RRM_1"/>
    <property type="match status" value="3"/>
</dbReference>
<feature type="region of interest" description="Disordered" evidence="8">
    <location>
        <begin position="434"/>
        <end position="459"/>
    </location>
</feature>
<dbReference type="Pfam" id="PF00076">
    <property type="entry name" value="RRM_1"/>
    <property type="match status" value="4"/>
</dbReference>
<dbReference type="FunFam" id="3.30.70.330:FF:000021">
    <property type="entry name" value="Polyadenylate-binding protein"/>
    <property type="match status" value="1"/>
</dbReference>
<dbReference type="InterPro" id="IPR002004">
    <property type="entry name" value="PABP_HYD_C"/>
</dbReference>
<dbReference type="FunFam" id="3.30.70.330:FF:000003">
    <property type="entry name" value="Polyadenylate-binding protein"/>
    <property type="match status" value="1"/>
</dbReference>
<feature type="domain" description="RRM" evidence="9">
    <location>
        <begin position="191"/>
        <end position="268"/>
    </location>
</feature>
<keyword evidence="3 7" id="KW-0963">Cytoplasm</keyword>
<dbReference type="PROSITE" id="PS50102">
    <property type="entry name" value="RRM"/>
    <property type="match status" value="4"/>
</dbReference>